<dbReference type="Proteomes" id="UP000230392">
    <property type="component" value="Unassembled WGS sequence"/>
</dbReference>
<evidence type="ECO:0000256" key="1">
    <source>
        <dbReference type="SAM" id="Phobius"/>
    </source>
</evidence>
<dbReference type="Gene3D" id="1.20.120.680">
    <property type="entry name" value="Formiminotetrahydrofolate cyclodeaminase monomer, up-and-down helical bundle"/>
    <property type="match status" value="1"/>
</dbReference>
<evidence type="ECO:0000313" key="4">
    <source>
        <dbReference type="Proteomes" id="UP000230392"/>
    </source>
</evidence>
<sequence length="75" mass="8100">LASGDPVPGGGSAAALVLSLSASLLSMVANFTIGKKRFTQFEPEAKEILERTESIRKEASGLVEEDSRVYLKYRL</sequence>
<keyword evidence="1" id="KW-0812">Transmembrane</keyword>
<dbReference type="AlphaFoldDB" id="A0A2G9YC50"/>
<dbReference type="SUPFAM" id="SSF101262">
    <property type="entry name" value="Methenyltetrahydrofolate cyclohydrolase-like"/>
    <property type="match status" value="1"/>
</dbReference>
<evidence type="ECO:0000313" key="3">
    <source>
        <dbReference type="EMBL" id="PIP16752.1"/>
    </source>
</evidence>
<comment type="caution">
    <text evidence="3">The sequence shown here is derived from an EMBL/GenBank/DDBJ whole genome shotgun (WGS) entry which is preliminary data.</text>
</comment>
<dbReference type="EMBL" id="PCRF01000014">
    <property type="protein sequence ID" value="PIP16752.1"/>
    <property type="molecule type" value="Genomic_DNA"/>
</dbReference>
<gene>
    <name evidence="3" type="ORF">COX46_00315</name>
</gene>
<dbReference type="GO" id="GO:0016787">
    <property type="term" value="F:hydrolase activity"/>
    <property type="evidence" value="ECO:0007669"/>
    <property type="project" value="UniProtKB-KW"/>
</dbReference>
<keyword evidence="1" id="KW-0472">Membrane</keyword>
<dbReference type="InterPro" id="IPR007044">
    <property type="entry name" value="Cyclodeamin/CycHdrlase"/>
</dbReference>
<feature type="non-terminal residue" evidence="3">
    <location>
        <position position="1"/>
    </location>
</feature>
<dbReference type="Pfam" id="PF04961">
    <property type="entry name" value="FTCD_C"/>
    <property type="match status" value="1"/>
</dbReference>
<evidence type="ECO:0000259" key="2">
    <source>
        <dbReference type="Pfam" id="PF04961"/>
    </source>
</evidence>
<accession>A0A2G9YC50</accession>
<protein>
    <submittedName>
        <fullName evidence="3">Methenyltetrahydrofolate cyclohydrolase</fullName>
    </submittedName>
</protein>
<name>A0A2G9YC50_9BACT</name>
<keyword evidence="1" id="KW-1133">Transmembrane helix</keyword>
<feature type="domain" description="Cyclodeaminase/cyclohydrolase" evidence="2">
    <location>
        <begin position="1"/>
        <end position="73"/>
    </location>
</feature>
<feature type="non-terminal residue" evidence="3">
    <location>
        <position position="75"/>
    </location>
</feature>
<organism evidence="3 4">
    <name type="scientific">bacterium (Candidatus Ratteibacteria) CG23_combo_of_CG06-09_8_20_14_all_48_7</name>
    <dbReference type="NCBI Taxonomy" id="2014292"/>
    <lineage>
        <taxon>Bacteria</taxon>
        <taxon>Candidatus Ratteibacteria</taxon>
    </lineage>
</organism>
<keyword evidence="3" id="KW-0378">Hydrolase</keyword>
<reference evidence="3 4" key="1">
    <citation type="submission" date="2017-09" db="EMBL/GenBank/DDBJ databases">
        <title>Depth-based differentiation of microbial function through sediment-hosted aquifers and enrichment of novel symbionts in the deep terrestrial subsurface.</title>
        <authorList>
            <person name="Probst A.J."/>
            <person name="Ladd B."/>
            <person name="Jarett J.K."/>
            <person name="Geller-Mcgrath D.E."/>
            <person name="Sieber C.M."/>
            <person name="Emerson J.B."/>
            <person name="Anantharaman K."/>
            <person name="Thomas B.C."/>
            <person name="Malmstrom R."/>
            <person name="Stieglmeier M."/>
            <person name="Klingl A."/>
            <person name="Woyke T."/>
            <person name="Ryan C.M."/>
            <person name="Banfield J.F."/>
        </authorList>
    </citation>
    <scope>NUCLEOTIDE SEQUENCE [LARGE SCALE GENOMIC DNA]</scope>
    <source>
        <strain evidence="3">CG23_combo_of_CG06-09_8_20_14_all_48_7</strain>
    </source>
</reference>
<proteinExistence type="predicted"/>
<dbReference type="InterPro" id="IPR036178">
    <property type="entry name" value="Formintransfe-cycloase-like_sf"/>
</dbReference>
<feature type="transmembrane region" description="Helical" evidence="1">
    <location>
        <begin position="12"/>
        <end position="33"/>
    </location>
</feature>